<organism evidence="2 3">
    <name type="scientific">Cercophora samala</name>
    <dbReference type="NCBI Taxonomy" id="330535"/>
    <lineage>
        <taxon>Eukaryota</taxon>
        <taxon>Fungi</taxon>
        <taxon>Dikarya</taxon>
        <taxon>Ascomycota</taxon>
        <taxon>Pezizomycotina</taxon>
        <taxon>Sordariomycetes</taxon>
        <taxon>Sordariomycetidae</taxon>
        <taxon>Sordariales</taxon>
        <taxon>Lasiosphaeriaceae</taxon>
        <taxon>Cercophora</taxon>
    </lineage>
</organism>
<feature type="region of interest" description="Disordered" evidence="1">
    <location>
        <begin position="106"/>
        <end position="129"/>
    </location>
</feature>
<name>A0AA39ZLD7_9PEZI</name>
<reference evidence="2" key="1">
    <citation type="submission" date="2023-06" db="EMBL/GenBank/DDBJ databases">
        <title>Genome-scale phylogeny and comparative genomics of the fungal order Sordariales.</title>
        <authorList>
            <consortium name="Lawrence Berkeley National Laboratory"/>
            <person name="Hensen N."/>
            <person name="Bonometti L."/>
            <person name="Westerberg I."/>
            <person name="Brannstrom I.O."/>
            <person name="Guillou S."/>
            <person name="Cros-Aarteil S."/>
            <person name="Calhoun S."/>
            <person name="Haridas S."/>
            <person name="Kuo A."/>
            <person name="Mondo S."/>
            <person name="Pangilinan J."/>
            <person name="Riley R."/>
            <person name="Labutti K."/>
            <person name="Andreopoulos B."/>
            <person name="Lipzen A."/>
            <person name="Chen C."/>
            <person name="Yanf M."/>
            <person name="Daum C."/>
            <person name="Ng V."/>
            <person name="Clum A."/>
            <person name="Steindorff A."/>
            <person name="Ohm R."/>
            <person name="Martin F."/>
            <person name="Silar P."/>
            <person name="Natvig D."/>
            <person name="Lalanne C."/>
            <person name="Gautier V."/>
            <person name="Ament-Velasquez S.L."/>
            <person name="Kruys A."/>
            <person name="Hutchinson M.I."/>
            <person name="Powell A.J."/>
            <person name="Barry K."/>
            <person name="Miller A.N."/>
            <person name="Grigoriev I.V."/>
            <person name="Debuchy R."/>
            <person name="Gladieux P."/>
            <person name="Thoren M.H."/>
            <person name="Johannesson H."/>
        </authorList>
    </citation>
    <scope>NUCLEOTIDE SEQUENCE</scope>
    <source>
        <strain evidence="2">CBS 307.81</strain>
    </source>
</reference>
<dbReference type="AlphaFoldDB" id="A0AA39ZLD7"/>
<comment type="caution">
    <text evidence="2">The sequence shown here is derived from an EMBL/GenBank/DDBJ whole genome shotgun (WGS) entry which is preliminary data.</text>
</comment>
<sequence length="236" mass="27369">MDHDNANDNPATRLLRLLESEGHGTWGFVIYRCVYSPESNHTWTRLLAALESYTRESLQRYSQDGTVALSKFTLTTIEDSTLLDGATANVVRDHFKSWSRDAIAREQPNKVGGGVRDPEQENGDAEENLPTHSPRYRFCIRAGEEVLDSFQEGEDEEDRIVDLIQRDWVPDEPHIDRRTGRVYDDKVEPAIEGCDRRDVGWMRVSARSVMVDMYDELRGYNDWSLWYKRPYEVVFC</sequence>
<accession>A0AA39ZLD7</accession>
<dbReference type="EMBL" id="JAULSY010000008">
    <property type="protein sequence ID" value="KAK0673130.1"/>
    <property type="molecule type" value="Genomic_DNA"/>
</dbReference>
<gene>
    <name evidence="2" type="ORF">QBC41DRAFT_312222</name>
</gene>
<evidence type="ECO:0000256" key="1">
    <source>
        <dbReference type="SAM" id="MobiDB-lite"/>
    </source>
</evidence>
<protein>
    <submittedName>
        <fullName evidence="2">Uncharacterized protein</fullName>
    </submittedName>
</protein>
<evidence type="ECO:0000313" key="3">
    <source>
        <dbReference type="Proteomes" id="UP001174997"/>
    </source>
</evidence>
<keyword evidence="3" id="KW-1185">Reference proteome</keyword>
<evidence type="ECO:0000313" key="2">
    <source>
        <dbReference type="EMBL" id="KAK0673130.1"/>
    </source>
</evidence>
<dbReference type="Proteomes" id="UP001174997">
    <property type="component" value="Unassembled WGS sequence"/>
</dbReference>
<proteinExistence type="predicted"/>